<evidence type="ECO:0000313" key="1">
    <source>
        <dbReference type="EMBL" id="CEK84718.1"/>
    </source>
</evidence>
<protein>
    <submittedName>
        <fullName evidence="1">Uncharacterized protein</fullName>
    </submittedName>
</protein>
<accession>A0A0B7AV18</accession>
<dbReference type="AlphaFoldDB" id="A0A0B7AV18"/>
<proteinExistence type="predicted"/>
<dbReference type="EMBL" id="HACG01037853">
    <property type="protein sequence ID" value="CEK84718.1"/>
    <property type="molecule type" value="Transcribed_RNA"/>
</dbReference>
<gene>
    <name evidence="1" type="primary">ORF144130</name>
</gene>
<sequence length="69" mass="8341">WTHTLKLLKQGVTEKFLKHHGQRREKNEDILQDLYSEKYWLTNNIISWNVKHFGHVKPRSDLERTVIEG</sequence>
<reference evidence="1" key="1">
    <citation type="submission" date="2014-12" db="EMBL/GenBank/DDBJ databases">
        <title>Insight into the proteome of Arion vulgaris.</title>
        <authorList>
            <person name="Aradska J."/>
            <person name="Bulat T."/>
            <person name="Smidak R."/>
            <person name="Sarate P."/>
            <person name="Gangsoo J."/>
            <person name="Sialana F."/>
            <person name="Bilban M."/>
            <person name="Lubec G."/>
        </authorList>
    </citation>
    <scope>NUCLEOTIDE SEQUENCE</scope>
    <source>
        <tissue evidence="1">Skin</tissue>
    </source>
</reference>
<name>A0A0B7AV18_9EUPU</name>
<organism evidence="1">
    <name type="scientific">Arion vulgaris</name>
    <dbReference type="NCBI Taxonomy" id="1028688"/>
    <lineage>
        <taxon>Eukaryota</taxon>
        <taxon>Metazoa</taxon>
        <taxon>Spiralia</taxon>
        <taxon>Lophotrochozoa</taxon>
        <taxon>Mollusca</taxon>
        <taxon>Gastropoda</taxon>
        <taxon>Heterobranchia</taxon>
        <taxon>Euthyneura</taxon>
        <taxon>Panpulmonata</taxon>
        <taxon>Eupulmonata</taxon>
        <taxon>Stylommatophora</taxon>
        <taxon>Helicina</taxon>
        <taxon>Arionoidea</taxon>
        <taxon>Arionidae</taxon>
        <taxon>Arion</taxon>
    </lineage>
</organism>
<feature type="non-terminal residue" evidence="1">
    <location>
        <position position="1"/>
    </location>
</feature>